<evidence type="ECO:0000313" key="1">
    <source>
        <dbReference type="EMBL" id="AGK58137.1"/>
    </source>
</evidence>
<dbReference type="RefSeq" id="WP_015598168.1">
    <property type="nucleotide sequence ID" value="NC_021172.1"/>
</dbReference>
<dbReference type="eggNOG" id="ENOG5033CC3">
    <property type="taxonomic scope" value="Bacteria"/>
</dbReference>
<dbReference type="HOGENOM" id="CLU_187471_0_0_5"/>
<accession>N0B7B2</accession>
<reference evidence="1 2" key="1">
    <citation type="journal article" date="2013" name="Genome Announc.">
        <title>Genome sequences for three denitrifying bacterial strains isolated from a uranium- and nitrate-contaminated subsurface environment.</title>
        <authorList>
            <person name="Venkatramanan R."/>
            <person name="Prakash O."/>
            <person name="Woyke T."/>
            <person name="Chain P."/>
            <person name="Goodwin L.A."/>
            <person name="Watson D."/>
            <person name="Brooks S."/>
            <person name="Kostka J.E."/>
            <person name="Green S.J."/>
        </authorList>
    </citation>
    <scope>NUCLEOTIDE SEQUENCE [LARGE SCALE GENOMIC DNA]</scope>
    <source>
        <strain evidence="1 2">1NES1</strain>
    </source>
</reference>
<dbReference type="KEGG" id="hdt:HYPDE_32318"/>
<name>N0B7B2_9HYPH</name>
<proteinExistence type="predicted"/>
<dbReference type="AlphaFoldDB" id="N0B7B2"/>
<evidence type="ECO:0008006" key="3">
    <source>
        <dbReference type="Google" id="ProtNLM"/>
    </source>
</evidence>
<keyword evidence="2" id="KW-1185">Reference proteome</keyword>
<protein>
    <recommendedName>
        <fullName evidence="3">Ribbon-helix-helix protein CopG domain-containing protein</fullName>
    </recommendedName>
</protein>
<dbReference type="EMBL" id="CP005587">
    <property type="protein sequence ID" value="AGK58137.1"/>
    <property type="molecule type" value="Genomic_DNA"/>
</dbReference>
<dbReference type="Proteomes" id="UP000005952">
    <property type="component" value="Chromosome"/>
</dbReference>
<sequence length="71" mass="8199">MNGLSRETRLQIMLSDEELAAIDDWRFQQRMPSRAAAIRQLLNVGLHVKQEEGAVKPLRSQDYGLLDFEEN</sequence>
<gene>
    <name evidence="1" type="ORF">HYPDE_32318</name>
</gene>
<dbReference type="OrthoDB" id="7745180at2"/>
<organism evidence="1 2">
    <name type="scientific">Hyphomicrobium denitrificans 1NES1</name>
    <dbReference type="NCBI Taxonomy" id="670307"/>
    <lineage>
        <taxon>Bacteria</taxon>
        <taxon>Pseudomonadati</taxon>
        <taxon>Pseudomonadota</taxon>
        <taxon>Alphaproteobacteria</taxon>
        <taxon>Hyphomicrobiales</taxon>
        <taxon>Hyphomicrobiaceae</taxon>
        <taxon>Hyphomicrobium</taxon>
    </lineage>
</organism>
<evidence type="ECO:0000313" key="2">
    <source>
        <dbReference type="Proteomes" id="UP000005952"/>
    </source>
</evidence>